<dbReference type="GO" id="GO:0031123">
    <property type="term" value="P:RNA 3'-end processing"/>
    <property type="evidence" value="ECO:0007669"/>
    <property type="project" value="TreeGrafter"/>
</dbReference>
<dbReference type="Proteomes" id="UP000187203">
    <property type="component" value="Unassembled WGS sequence"/>
</dbReference>
<dbReference type="PANTHER" id="PTHR12271:SF123">
    <property type="entry name" value="PROTEIN HESO1"/>
    <property type="match status" value="1"/>
</dbReference>
<dbReference type="EMBL" id="AWUE01019065">
    <property type="protein sequence ID" value="OMO76669.1"/>
    <property type="molecule type" value="Genomic_DNA"/>
</dbReference>
<keyword evidence="4" id="KW-1185">Reference proteome</keyword>
<gene>
    <name evidence="3" type="ORF">COLO4_25492</name>
</gene>
<feature type="compositionally biased region" description="Polar residues" evidence="1">
    <location>
        <begin position="442"/>
        <end position="456"/>
    </location>
</feature>
<name>A0A1R3I293_9ROSI</name>
<feature type="compositionally biased region" description="Polar residues" evidence="1">
    <location>
        <begin position="376"/>
        <end position="387"/>
    </location>
</feature>
<accession>A0A1R3I293</accession>
<evidence type="ECO:0000313" key="4">
    <source>
        <dbReference type="Proteomes" id="UP000187203"/>
    </source>
</evidence>
<dbReference type="InterPro" id="IPR043519">
    <property type="entry name" value="NT_sf"/>
</dbReference>
<comment type="caution">
    <text evidence="3">The sequence shown here is derived from an EMBL/GenBank/DDBJ whole genome shotgun (WGS) entry which is preliminary data.</text>
</comment>
<dbReference type="Gene3D" id="1.10.1410.10">
    <property type="match status" value="1"/>
</dbReference>
<protein>
    <submittedName>
        <fullName evidence="3">Zinc finger protein</fullName>
    </submittedName>
</protein>
<feature type="compositionally biased region" description="Polar residues" evidence="1">
    <location>
        <begin position="395"/>
        <end position="434"/>
    </location>
</feature>
<dbReference type="AlphaFoldDB" id="A0A1R3I293"/>
<evidence type="ECO:0000313" key="3">
    <source>
        <dbReference type="EMBL" id="OMO76669.1"/>
    </source>
</evidence>
<dbReference type="SUPFAM" id="SSF81301">
    <property type="entry name" value="Nucleotidyltransferase"/>
    <property type="match status" value="1"/>
</dbReference>
<dbReference type="Gene3D" id="3.30.460.10">
    <property type="entry name" value="Beta Polymerase, domain 2"/>
    <property type="match status" value="1"/>
</dbReference>
<evidence type="ECO:0000259" key="2">
    <source>
        <dbReference type="Pfam" id="PF22600"/>
    </source>
</evidence>
<dbReference type="InterPro" id="IPR054708">
    <property type="entry name" value="MTPAP-like_central"/>
</dbReference>
<feature type="compositionally biased region" description="Polar residues" evidence="1">
    <location>
        <begin position="467"/>
        <end position="481"/>
    </location>
</feature>
<reference evidence="4" key="1">
    <citation type="submission" date="2013-09" db="EMBL/GenBank/DDBJ databases">
        <title>Corchorus olitorius genome sequencing.</title>
        <authorList>
            <person name="Alam M."/>
            <person name="Haque M.S."/>
            <person name="Islam M.S."/>
            <person name="Emdad E.M."/>
            <person name="Islam M.M."/>
            <person name="Ahmed B."/>
            <person name="Halim A."/>
            <person name="Hossen Q.M.M."/>
            <person name="Hossain M.Z."/>
            <person name="Ahmed R."/>
            <person name="Khan M.M."/>
            <person name="Islam R."/>
            <person name="Rashid M.M."/>
            <person name="Khan S.A."/>
            <person name="Rahman M.S."/>
            <person name="Alam M."/>
            <person name="Yahiya A.S."/>
            <person name="Khan M.S."/>
            <person name="Azam M.S."/>
            <person name="Haque T."/>
            <person name="Lashkar M.Z.H."/>
            <person name="Akhand A.I."/>
            <person name="Morshed G."/>
            <person name="Roy S."/>
            <person name="Uddin K.S."/>
            <person name="Rabeya T."/>
            <person name="Hossain A.S."/>
            <person name="Chowdhury A."/>
            <person name="Snigdha A.R."/>
            <person name="Mortoza M.S."/>
            <person name="Matin S.A."/>
            <person name="Hoque S.M.E."/>
            <person name="Islam M.K."/>
            <person name="Roy D.K."/>
            <person name="Haider R."/>
            <person name="Moosa M.M."/>
            <person name="Elias S.M."/>
            <person name="Hasan A.M."/>
            <person name="Jahan S."/>
            <person name="Shafiuddin M."/>
            <person name="Mahmood N."/>
            <person name="Shommy N.S."/>
        </authorList>
    </citation>
    <scope>NUCLEOTIDE SEQUENCE [LARGE SCALE GENOMIC DNA]</scope>
    <source>
        <strain evidence="4">cv. O-4</strain>
    </source>
</reference>
<feature type="region of interest" description="Disordered" evidence="1">
    <location>
        <begin position="371"/>
        <end position="489"/>
    </location>
</feature>
<sequence length="489" mass="55823">MNSFSEVESTLKEILEVIKPLREDWVTRFKIIDELREVVRSMESLRGATVEPFGSFVSNLFTRSGDLDISIELPYGSFVSSAAKKRKLSLLGEILRALRQTGRWQRLQFIPHARVPILKIESKWQNISCDISIDNLQGQIKSKFMFWLNEIDGRFREMVLLVKEWAKAHGINNPKTGTFNSYSLSLLVIFHFQTCVPAIFPPLKDIYPGNVVDDLTGVRADAERRIAEVCSSNIARFRSGRVLNRSSLAELFISFIAKFSDIDLKASEMGICPFRGQWEYITSNTRWLPQTYAIFIEDPFEQPVNAARAVSQKQLIIISDTFETTRRLLISANLRQSTLIDALVGPQTSQLLVKQPVSYSRYNGTRRHFQEARAPGSQTGPSPSQMQPYHYRNGRPSTSQVQPQAQKMMFSTSQMQNQTQNMPSSSKVQPQFQKVRSDRTRPASTPSVPQAQSQFQKVRAETYPGNFATQRPVQPYHNQGQMWRPKSDK</sequence>
<evidence type="ECO:0000256" key="1">
    <source>
        <dbReference type="SAM" id="MobiDB-lite"/>
    </source>
</evidence>
<dbReference type="GO" id="GO:0050265">
    <property type="term" value="F:RNA uridylyltransferase activity"/>
    <property type="evidence" value="ECO:0007669"/>
    <property type="project" value="TreeGrafter"/>
</dbReference>
<proteinExistence type="predicted"/>
<dbReference type="CDD" id="cd05402">
    <property type="entry name" value="NT_PAP_TUTase"/>
    <property type="match status" value="1"/>
</dbReference>
<dbReference type="OrthoDB" id="2274644at2759"/>
<dbReference type="PANTHER" id="PTHR12271">
    <property type="entry name" value="POLY A POLYMERASE CID PAP -RELATED"/>
    <property type="match status" value="1"/>
</dbReference>
<dbReference type="Pfam" id="PF22600">
    <property type="entry name" value="MTPAP-like_central"/>
    <property type="match status" value="1"/>
</dbReference>
<organism evidence="3 4">
    <name type="scientific">Corchorus olitorius</name>
    <dbReference type="NCBI Taxonomy" id="93759"/>
    <lineage>
        <taxon>Eukaryota</taxon>
        <taxon>Viridiplantae</taxon>
        <taxon>Streptophyta</taxon>
        <taxon>Embryophyta</taxon>
        <taxon>Tracheophyta</taxon>
        <taxon>Spermatophyta</taxon>
        <taxon>Magnoliopsida</taxon>
        <taxon>eudicotyledons</taxon>
        <taxon>Gunneridae</taxon>
        <taxon>Pentapetalae</taxon>
        <taxon>rosids</taxon>
        <taxon>malvids</taxon>
        <taxon>Malvales</taxon>
        <taxon>Malvaceae</taxon>
        <taxon>Grewioideae</taxon>
        <taxon>Apeibeae</taxon>
        <taxon>Corchorus</taxon>
    </lineage>
</organism>
<dbReference type="SUPFAM" id="SSF81631">
    <property type="entry name" value="PAP/OAS1 substrate-binding domain"/>
    <property type="match status" value="1"/>
</dbReference>
<dbReference type="STRING" id="93759.A0A1R3I293"/>
<feature type="domain" description="Poly(A) RNA polymerase mitochondrial-like central palm" evidence="2">
    <location>
        <begin position="9"/>
        <end position="140"/>
    </location>
</feature>